<gene>
    <name evidence="2" type="ORF">D9758_013291</name>
</gene>
<sequence length="373" mass="38735">MMFSKSQLQRKTNISNLSKGIFSILLYLAVLQLQLSSTGTVNASPILPTSKGSDPLTGVSRSGTSTSTTSSPTSLSMEMSGSGHGSPGGRTGSGSAGGTTGSGSGSGSSSGSTGVTGSSSNSKGSTDEMPLGDFVPVKSCPIKKTGTGTDSGTGKGGSGASGTTTTTGSTTKSNGQAGHNVDLKRASTTNQTLERRAHEFLGFRGVPREVADQYAKGIFPCPRIKPNLGSIDWVSSINGKVCLIYAVDADQWKQLPKIWFTETSTLPGKLVIGDAPGNNPQIISKYRAKLEDNRALTAHHYGLQVPNADASGVYPMIRFAKFISNDQMVIPMSLLPGRIVAVCYEPTDPALAAVPGFSYKAKAREWNILNAPC</sequence>
<reference evidence="2 3" key="1">
    <citation type="journal article" date="2020" name="ISME J.">
        <title>Uncovering the hidden diversity of litter-decomposition mechanisms in mushroom-forming fungi.</title>
        <authorList>
            <person name="Floudas D."/>
            <person name="Bentzer J."/>
            <person name="Ahren D."/>
            <person name="Johansson T."/>
            <person name="Persson P."/>
            <person name="Tunlid A."/>
        </authorList>
    </citation>
    <scope>NUCLEOTIDE SEQUENCE [LARGE SCALE GENOMIC DNA]</scope>
    <source>
        <strain evidence="2 3">CBS 291.85</strain>
    </source>
</reference>
<evidence type="ECO:0000256" key="1">
    <source>
        <dbReference type="SAM" id="MobiDB-lite"/>
    </source>
</evidence>
<feature type="compositionally biased region" description="Low complexity" evidence="1">
    <location>
        <begin position="109"/>
        <end position="124"/>
    </location>
</feature>
<accession>A0A8H5FJN3</accession>
<evidence type="ECO:0000313" key="2">
    <source>
        <dbReference type="EMBL" id="KAF5339251.1"/>
    </source>
</evidence>
<protein>
    <submittedName>
        <fullName evidence="2">Uncharacterized protein</fullName>
    </submittedName>
</protein>
<feature type="compositionally biased region" description="Low complexity" evidence="1">
    <location>
        <begin position="57"/>
        <end position="81"/>
    </location>
</feature>
<name>A0A8H5FJN3_9AGAR</name>
<keyword evidence="3" id="KW-1185">Reference proteome</keyword>
<evidence type="ECO:0000313" key="3">
    <source>
        <dbReference type="Proteomes" id="UP000559256"/>
    </source>
</evidence>
<dbReference type="OrthoDB" id="10665850at2759"/>
<dbReference type="AlphaFoldDB" id="A0A8H5FJN3"/>
<feature type="compositionally biased region" description="Low complexity" evidence="1">
    <location>
        <begin position="161"/>
        <end position="173"/>
    </location>
</feature>
<feature type="compositionally biased region" description="Gly residues" evidence="1">
    <location>
        <begin position="149"/>
        <end position="160"/>
    </location>
</feature>
<organism evidence="2 3">
    <name type="scientific">Tetrapyrgos nigripes</name>
    <dbReference type="NCBI Taxonomy" id="182062"/>
    <lineage>
        <taxon>Eukaryota</taxon>
        <taxon>Fungi</taxon>
        <taxon>Dikarya</taxon>
        <taxon>Basidiomycota</taxon>
        <taxon>Agaricomycotina</taxon>
        <taxon>Agaricomycetes</taxon>
        <taxon>Agaricomycetidae</taxon>
        <taxon>Agaricales</taxon>
        <taxon>Marasmiineae</taxon>
        <taxon>Marasmiaceae</taxon>
        <taxon>Tetrapyrgos</taxon>
    </lineage>
</organism>
<feature type="region of interest" description="Disordered" evidence="1">
    <location>
        <begin position="41"/>
        <end position="191"/>
    </location>
</feature>
<feature type="compositionally biased region" description="Gly residues" evidence="1">
    <location>
        <begin position="82"/>
        <end position="108"/>
    </location>
</feature>
<proteinExistence type="predicted"/>
<dbReference type="EMBL" id="JAACJM010000186">
    <property type="protein sequence ID" value="KAF5339251.1"/>
    <property type="molecule type" value="Genomic_DNA"/>
</dbReference>
<dbReference type="Proteomes" id="UP000559256">
    <property type="component" value="Unassembled WGS sequence"/>
</dbReference>
<comment type="caution">
    <text evidence="2">The sequence shown here is derived from an EMBL/GenBank/DDBJ whole genome shotgun (WGS) entry which is preliminary data.</text>
</comment>